<comment type="caution">
    <text evidence="2">The sequence shown here is derived from an EMBL/GenBank/DDBJ whole genome shotgun (WGS) entry which is preliminary data.</text>
</comment>
<name>A0ABD5S103_9EURY</name>
<dbReference type="AlphaFoldDB" id="A0ABD5S103"/>
<dbReference type="Proteomes" id="UP001596328">
    <property type="component" value="Unassembled WGS sequence"/>
</dbReference>
<evidence type="ECO:0000313" key="3">
    <source>
        <dbReference type="Proteomes" id="UP001596328"/>
    </source>
</evidence>
<feature type="non-terminal residue" evidence="2">
    <location>
        <position position="1"/>
    </location>
</feature>
<proteinExistence type="predicted"/>
<sequence>PHPERATLPGLGSTDGQGVLRGFER</sequence>
<protein>
    <submittedName>
        <fullName evidence="2">Phosphoribosylformylglycinamidine synthase I</fullName>
    </submittedName>
</protein>
<accession>A0ABD5S103</accession>
<reference evidence="2 3" key="1">
    <citation type="journal article" date="2019" name="Int. J. Syst. Evol. Microbiol.">
        <title>The Global Catalogue of Microorganisms (GCM) 10K type strain sequencing project: providing services to taxonomists for standard genome sequencing and annotation.</title>
        <authorList>
            <consortium name="The Broad Institute Genomics Platform"/>
            <consortium name="The Broad Institute Genome Sequencing Center for Infectious Disease"/>
            <person name="Wu L."/>
            <person name="Ma J."/>
        </authorList>
    </citation>
    <scope>NUCLEOTIDE SEQUENCE [LARGE SCALE GENOMIC DNA]</scope>
    <source>
        <strain evidence="2 3">NBRC 111368</strain>
    </source>
</reference>
<keyword evidence="3" id="KW-1185">Reference proteome</keyword>
<evidence type="ECO:0000256" key="1">
    <source>
        <dbReference type="SAM" id="MobiDB-lite"/>
    </source>
</evidence>
<dbReference type="EMBL" id="JBHSWU010000227">
    <property type="protein sequence ID" value="MFC6724612.1"/>
    <property type="molecule type" value="Genomic_DNA"/>
</dbReference>
<feature type="region of interest" description="Disordered" evidence="1">
    <location>
        <begin position="1"/>
        <end position="25"/>
    </location>
</feature>
<evidence type="ECO:0000313" key="2">
    <source>
        <dbReference type="EMBL" id="MFC6724612.1"/>
    </source>
</evidence>
<organism evidence="2 3">
    <name type="scientific">Halobium palmae</name>
    <dbReference type="NCBI Taxonomy" id="1776492"/>
    <lineage>
        <taxon>Archaea</taxon>
        <taxon>Methanobacteriati</taxon>
        <taxon>Methanobacteriota</taxon>
        <taxon>Stenosarchaea group</taxon>
        <taxon>Halobacteria</taxon>
        <taxon>Halobacteriales</taxon>
        <taxon>Haloferacaceae</taxon>
        <taxon>Halobium</taxon>
    </lineage>
</organism>
<gene>
    <name evidence="2" type="ORF">ACFQE1_09535</name>
</gene>